<protein>
    <recommendedName>
        <fullName evidence="4">ANTAR domain-containing protein</fullName>
    </recommendedName>
</protein>
<dbReference type="PROSITE" id="PS50921">
    <property type="entry name" value="ANTAR"/>
    <property type="match status" value="1"/>
</dbReference>
<comment type="caution">
    <text evidence="5">The sequence shown here is derived from an EMBL/GenBank/DDBJ whole genome shotgun (WGS) entry which is preliminary data.</text>
</comment>
<keyword evidence="2" id="KW-0804">Transcription</keyword>
<evidence type="ECO:0000259" key="4">
    <source>
        <dbReference type="PROSITE" id="PS50921"/>
    </source>
</evidence>
<dbReference type="Proteomes" id="UP001050808">
    <property type="component" value="Unassembled WGS sequence"/>
</dbReference>
<dbReference type="InterPro" id="IPR029016">
    <property type="entry name" value="GAF-like_dom_sf"/>
</dbReference>
<dbReference type="SMART" id="SM01012">
    <property type="entry name" value="ANTAR"/>
    <property type="match status" value="1"/>
</dbReference>
<accession>A0ABQ3QWX6</accession>
<dbReference type="Gene3D" id="1.10.10.10">
    <property type="entry name" value="Winged helix-like DNA-binding domain superfamily/Winged helix DNA-binding domain"/>
    <property type="match status" value="1"/>
</dbReference>
<feature type="compositionally biased region" description="Basic and acidic residues" evidence="3">
    <location>
        <begin position="87"/>
        <end position="105"/>
    </location>
</feature>
<keyword evidence="1" id="KW-0805">Transcription regulation</keyword>
<evidence type="ECO:0000256" key="1">
    <source>
        <dbReference type="ARBA" id="ARBA00023015"/>
    </source>
</evidence>
<proteinExistence type="predicted"/>
<evidence type="ECO:0000256" key="3">
    <source>
        <dbReference type="SAM" id="MobiDB-lite"/>
    </source>
</evidence>
<dbReference type="SUPFAM" id="SSF52172">
    <property type="entry name" value="CheY-like"/>
    <property type="match status" value="1"/>
</dbReference>
<dbReference type="Gene3D" id="3.30.450.40">
    <property type="match status" value="1"/>
</dbReference>
<evidence type="ECO:0000313" key="6">
    <source>
        <dbReference type="Proteomes" id="UP001050808"/>
    </source>
</evidence>
<dbReference type="SUPFAM" id="SSF55781">
    <property type="entry name" value="GAF domain-like"/>
    <property type="match status" value="1"/>
</dbReference>
<feature type="region of interest" description="Disordered" evidence="3">
    <location>
        <begin position="17"/>
        <end position="46"/>
    </location>
</feature>
<dbReference type="InterPro" id="IPR011006">
    <property type="entry name" value="CheY-like_superfamily"/>
</dbReference>
<gene>
    <name evidence="5" type="ORF">Sviol_61940</name>
</gene>
<dbReference type="EMBL" id="BNDY01000017">
    <property type="protein sequence ID" value="GHI41786.1"/>
    <property type="molecule type" value="Genomic_DNA"/>
</dbReference>
<dbReference type="Pfam" id="PF03861">
    <property type="entry name" value="ANTAR"/>
    <property type="match status" value="1"/>
</dbReference>
<name>A0ABQ3QWX6_9ACTN</name>
<sequence>MKQSGRHEVDHVREFGMPGRLGEVGNLGRRGSGGRAPGAARLEHHQHRGLRLVRRAQRGQGRQQGFLRALLEMDGEPAVTLAPGDRGGLRAERRPVARREQRGERPPGGVPGAHPGEAGRREVQPADDGLAVDQCDRQRKPLEQGLEELTFLPFHRRGRPCGGQDLLVSRPQLLGHMLEFEERRVQNRQLLTGRAGARGAQLAHPSDKIRQFLAEVVLRLRHGRKLTRRAGAGSPCRFGGPGPGSRRMRRFFPMLPEPEHQEPETTSTARRLSLLAEQSVRCAPACCGAVATITDSGPERRLTATHPDLAPLASVQLACGDGPIPSALDAGEPVDTEDLLKEERWPGYRALALESGVRSCVTLPFRRSGIEVTVSVYGYRPGSLEHLVCGPVGILAKETTTGLLRDRRYRAALAEVEHLETALRSRPVIDQASGIVMHVLACEANAAFDVLRTISQRTNRKLADVAEAVVRAKGRGLESELSALADKS</sequence>
<evidence type="ECO:0000256" key="2">
    <source>
        <dbReference type="ARBA" id="ARBA00023163"/>
    </source>
</evidence>
<feature type="region of interest" description="Disordered" evidence="3">
    <location>
        <begin position="78"/>
        <end position="126"/>
    </location>
</feature>
<evidence type="ECO:0000313" key="5">
    <source>
        <dbReference type="EMBL" id="GHI41786.1"/>
    </source>
</evidence>
<dbReference type="InterPro" id="IPR005561">
    <property type="entry name" value="ANTAR"/>
</dbReference>
<dbReference type="InterPro" id="IPR036388">
    <property type="entry name" value="WH-like_DNA-bd_sf"/>
</dbReference>
<keyword evidence="6" id="KW-1185">Reference proteome</keyword>
<feature type="domain" description="ANTAR" evidence="4">
    <location>
        <begin position="409"/>
        <end position="470"/>
    </location>
</feature>
<reference evidence="5" key="1">
    <citation type="submission" date="2024-05" db="EMBL/GenBank/DDBJ databases">
        <title>Whole genome shotgun sequence of Streptomyces violascens NBRC 12920.</title>
        <authorList>
            <person name="Komaki H."/>
            <person name="Tamura T."/>
        </authorList>
    </citation>
    <scope>NUCLEOTIDE SEQUENCE</scope>
    <source>
        <strain evidence="5">NBRC 12920</strain>
    </source>
</reference>
<organism evidence="5 6">
    <name type="scientific">Streptomyces violascens</name>
    <dbReference type="NCBI Taxonomy" id="67381"/>
    <lineage>
        <taxon>Bacteria</taxon>
        <taxon>Bacillati</taxon>
        <taxon>Actinomycetota</taxon>
        <taxon>Actinomycetes</taxon>
        <taxon>Kitasatosporales</taxon>
        <taxon>Streptomycetaceae</taxon>
        <taxon>Streptomyces</taxon>
    </lineage>
</organism>